<dbReference type="OrthoDB" id="1723198at2759"/>
<dbReference type="AlphaFoldDB" id="A0A5K1BWA1"/>
<name>A0A5K1BWA1_9MAGN</name>
<accession>A0A5K1BWA1</accession>
<proteinExistence type="predicted"/>
<organism evidence="1">
    <name type="scientific">Nymphaea colorata</name>
    <name type="common">pocket water lily</name>
    <dbReference type="NCBI Taxonomy" id="210225"/>
    <lineage>
        <taxon>Eukaryota</taxon>
        <taxon>Viridiplantae</taxon>
        <taxon>Streptophyta</taxon>
        <taxon>Embryophyta</taxon>
        <taxon>Tracheophyta</taxon>
        <taxon>Spermatophyta</taxon>
        <taxon>Magnoliopsida</taxon>
        <taxon>Nymphaeales</taxon>
        <taxon>Nymphaeaceae</taxon>
        <taxon>Nymphaea</taxon>
    </lineage>
</organism>
<dbReference type="Gramene" id="NC3G0226070.1">
    <property type="protein sequence ID" value="NC3G0226070.1:cds"/>
    <property type="gene ID" value="NC3G0226070"/>
</dbReference>
<reference evidence="1" key="1">
    <citation type="submission" date="2019-09" db="EMBL/GenBank/DDBJ databases">
        <authorList>
            <person name="Zhang L."/>
        </authorList>
    </citation>
    <scope>NUCLEOTIDE SEQUENCE</scope>
</reference>
<sequence length="162" mass="19036">MATGAEVTDTSNRIDMDESAELLFQRRCGCFWFSCFPSDRSTRRSSCIRGEWWERVKTAAEEPDNSDRWWVRGWNALRRVREWSEIVAGPKWKTFIRRFNRHGRGRLGKYQYDPLSYKLNFDEGGPNQEADYAYGDFSTRFAAPLNKSRDLSKDMPVFMAAH</sequence>
<gene>
    <name evidence="1" type="ORF">NYM_LOCUS15912</name>
</gene>
<evidence type="ECO:0000313" key="1">
    <source>
        <dbReference type="EMBL" id="VVW19299.1"/>
    </source>
</evidence>
<dbReference type="PANTHER" id="PTHR47076">
    <property type="entry name" value="NHL DOMAIN PROTEIN"/>
    <property type="match status" value="1"/>
</dbReference>
<dbReference type="EMBL" id="LR721781">
    <property type="protein sequence ID" value="VVW19299.1"/>
    <property type="molecule type" value="Genomic_DNA"/>
</dbReference>
<dbReference type="PANTHER" id="PTHR47076:SF1">
    <property type="entry name" value="NHL DOMAIN PROTEIN"/>
    <property type="match status" value="1"/>
</dbReference>
<protein>
    <submittedName>
        <fullName evidence="1">Uncharacterized protein</fullName>
    </submittedName>
</protein>
<dbReference type="OMA" id="PPWWKRA"/>